<proteinExistence type="inferred from homology"/>
<dbReference type="Proteomes" id="UP000078272">
    <property type="component" value="Unassembled WGS sequence"/>
</dbReference>
<evidence type="ECO:0000256" key="7">
    <source>
        <dbReference type="SAM" id="Phobius"/>
    </source>
</evidence>
<protein>
    <submittedName>
        <fullName evidence="8">Membrane protein</fullName>
    </submittedName>
</protein>
<dbReference type="EMBL" id="LDPZ01000053">
    <property type="protein sequence ID" value="KTQ85764.1"/>
    <property type="molecule type" value="Genomic_DNA"/>
</dbReference>
<dbReference type="PATRIC" id="fig|401562.3.peg.3853"/>
<comment type="similarity">
    <text evidence="2">Belongs to the UPF0719 family.</text>
</comment>
<keyword evidence="5 7" id="KW-1133">Transmembrane helix</keyword>
<feature type="transmembrane region" description="Helical" evidence="7">
    <location>
        <begin position="44"/>
        <end position="64"/>
    </location>
</feature>
<comment type="caution">
    <text evidence="8">The sequence shown here is derived from an EMBL/GenBank/DDBJ whole genome shotgun (WGS) entry which is preliminary data.</text>
</comment>
<evidence type="ECO:0000256" key="5">
    <source>
        <dbReference type="ARBA" id="ARBA00022989"/>
    </source>
</evidence>
<evidence type="ECO:0000256" key="2">
    <source>
        <dbReference type="ARBA" id="ARBA00005779"/>
    </source>
</evidence>
<dbReference type="InterPro" id="IPR007140">
    <property type="entry name" value="DUF350"/>
</dbReference>
<dbReference type="Pfam" id="PF03994">
    <property type="entry name" value="DUF350"/>
    <property type="match status" value="1"/>
</dbReference>
<evidence type="ECO:0000313" key="8">
    <source>
        <dbReference type="EMBL" id="KTQ85764.1"/>
    </source>
</evidence>
<keyword evidence="4 7" id="KW-0812">Transmembrane</keyword>
<reference evidence="8 9" key="1">
    <citation type="journal article" date="2016" name="Front. Microbiol.">
        <title>Genomic Resource of Rice Seed Associated Bacteria.</title>
        <authorList>
            <person name="Midha S."/>
            <person name="Bansal K."/>
            <person name="Sharma S."/>
            <person name="Kumar N."/>
            <person name="Patil P.P."/>
            <person name="Chaudhry V."/>
            <person name="Patil P.B."/>
        </authorList>
    </citation>
    <scope>NUCLEOTIDE SEQUENCE [LARGE SCALE GENOMIC DNA]</scope>
    <source>
        <strain evidence="8 9">NS226</strain>
    </source>
</reference>
<dbReference type="PANTHER" id="PTHR40043">
    <property type="entry name" value="UPF0719 INNER MEMBRANE PROTEIN YJFL"/>
    <property type="match status" value="1"/>
</dbReference>
<comment type="subcellular location">
    <subcellularLocation>
        <location evidence="1">Cell membrane</location>
        <topology evidence="1">Multi-pass membrane protein</topology>
    </subcellularLocation>
</comment>
<feature type="transmembrane region" description="Helical" evidence="7">
    <location>
        <begin position="12"/>
        <end position="32"/>
    </location>
</feature>
<gene>
    <name evidence="8" type="ORF">NS226_18735</name>
</gene>
<dbReference type="AlphaFoldDB" id="A0A175R3I1"/>
<evidence type="ECO:0000256" key="3">
    <source>
        <dbReference type="ARBA" id="ARBA00022475"/>
    </source>
</evidence>
<dbReference type="GO" id="GO:0005886">
    <property type="term" value="C:plasma membrane"/>
    <property type="evidence" value="ECO:0007669"/>
    <property type="project" value="UniProtKB-SubCell"/>
</dbReference>
<evidence type="ECO:0000313" key="9">
    <source>
        <dbReference type="Proteomes" id="UP000078272"/>
    </source>
</evidence>
<dbReference type="OrthoDB" id="5573330at2"/>
<evidence type="ECO:0000256" key="4">
    <source>
        <dbReference type="ARBA" id="ARBA00022692"/>
    </source>
</evidence>
<keyword evidence="3" id="KW-1003">Cell membrane</keyword>
<dbReference type="PANTHER" id="PTHR40043:SF1">
    <property type="entry name" value="UPF0719 INNER MEMBRANE PROTEIN YJFL"/>
    <property type="match status" value="1"/>
</dbReference>
<organism evidence="8 9">
    <name type="scientific">Aureimonas ureilytica</name>
    <dbReference type="NCBI Taxonomy" id="401562"/>
    <lineage>
        <taxon>Bacteria</taxon>
        <taxon>Pseudomonadati</taxon>
        <taxon>Pseudomonadota</taxon>
        <taxon>Alphaproteobacteria</taxon>
        <taxon>Hyphomicrobiales</taxon>
        <taxon>Aurantimonadaceae</taxon>
        <taxon>Aureimonas</taxon>
    </lineage>
</organism>
<accession>A0A175R3I1</accession>
<keyword evidence="6 7" id="KW-0472">Membrane</keyword>
<dbReference type="RefSeq" id="WP_058636256.1">
    <property type="nucleotide sequence ID" value="NZ_LDPZ01000053.1"/>
</dbReference>
<evidence type="ECO:0000256" key="6">
    <source>
        <dbReference type="ARBA" id="ARBA00023136"/>
    </source>
</evidence>
<sequence>MFGYVAGLPAFLAYFATGLAALAAFAFVYSALTPQHELQLMRTGNSAAVVAFLGAILGFSLPLASAAAHSVSLVDFVIWSLIGAVFQGAAFGAAWWTMRDLPQRITRGEIAAGLWSAGLSIAVGLLNAACMTY</sequence>
<name>A0A175R3I1_9HYPH</name>
<evidence type="ECO:0000256" key="1">
    <source>
        <dbReference type="ARBA" id="ARBA00004651"/>
    </source>
</evidence>
<feature type="transmembrane region" description="Helical" evidence="7">
    <location>
        <begin position="110"/>
        <end position="129"/>
    </location>
</feature>
<feature type="transmembrane region" description="Helical" evidence="7">
    <location>
        <begin position="76"/>
        <end position="98"/>
    </location>
</feature>